<accession>A0A0C2WTA6</accession>
<evidence type="ECO:0000313" key="2">
    <source>
        <dbReference type="Proteomes" id="UP000054549"/>
    </source>
</evidence>
<evidence type="ECO:0000313" key="1">
    <source>
        <dbReference type="EMBL" id="KIL59558.1"/>
    </source>
</evidence>
<keyword evidence="2" id="KW-1185">Reference proteome</keyword>
<name>A0A0C2WTA6_AMAMK</name>
<dbReference type="AlphaFoldDB" id="A0A0C2WTA6"/>
<protein>
    <submittedName>
        <fullName evidence="1">Uncharacterized protein</fullName>
    </submittedName>
</protein>
<proteinExistence type="predicted"/>
<dbReference type="Proteomes" id="UP000054549">
    <property type="component" value="Unassembled WGS sequence"/>
</dbReference>
<dbReference type="HOGENOM" id="CLU_1937611_0_0_1"/>
<organism evidence="1 2">
    <name type="scientific">Amanita muscaria (strain Koide BX008)</name>
    <dbReference type="NCBI Taxonomy" id="946122"/>
    <lineage>
        <taxon>Eukaryota</taxon>
        <taxon>Fungi</taxon>
        <taxon>Dikarya</taxon>
        <taxon>Basidiomycota</taxon>
        <taxon>Agaricomycotina</taxon>
        <taxon>Agaricomycetes</taxon>
        <taxon>Agaricomycetidae</taxon>
        <taxon>Agaricales</taxon>
        <taxon>Pluteineae</taxon>
        <taxon>Amanitaceae</taxon>
        <taxon>Amanita</taxon>
    </lineage>
</organism>
<dbReference type="InParanoid" id="A0A0C2WTA6"/>
<dbReference type="EMBL" id="KN818313">
    <property type="protein sequence ID" value="KIL59558.1"/>
    <property type="molecule type" value="Genomic_DNA"/>
</dbReference>
<gene>
    <name evidence="1" type="ORF">M378DRAFT_1000380</name>
</gene>
<reference evidence="1 2" key="1">
    <citation type="submission" date="2014-04" db="EMBL/GenBank/DDBJ databases">
        <title>Evolutionary Origins and Diversification of the Mycorrhizal Mutualists.</title>
        <authorList>
            <consortium name="DOE Joint Genome Institute"/>
            <consortium name="Mycorrhizal Genomics Consortium"/>
            <person name="Kohler A."/>
            <person name="Kuo A."/>
            <person name="Nagy L.G."/>
            <person name="Floudas D."/>
            <person name="Copeland A."/>
            <person name="Barry K.W."/>
            <person name="Cichocki N."/>
            <person name="Veneault-Fourrey C."/>
            <person name="LaButti K."/>
            <person name="Lindquist E.A."/>
            <person name="Lipzen A."/>
            <person name="Lundell T."/>
            <person name="Morin E."/>
            <person name="Murat C."/>
            <person name="Riley R."/>
            <person name="Ohm R."/>
            <person name="Sun H."/>
            <person name="Tunlid A."/>
            <person name="Henrissat B."/>
            <person name="Grigoriev I.V."/>
            <person name="Hibbett D.S."/>
            <person name="Martin F."/>
        </authorList>
    </citation>
    <scope>NUCLEOTIDE SEQUENCE [LARGE SCALE GENOMIC DNA]</scope>
    <source>
        <strain evidence="1 2">Koide BX008</strain>
    </source>
</reference>
<sequence length="130" mass="14755">MVTQALSSQIPSFDCQTLLAPIQVLPHPRLKACITALIKVLDDHDQTLAKKLMKHSVHIDGEHQKIRHWTYKPPKRHITKQSATQMPVPDHEDIQRIRAHTPTPPRLHVLCNPVANALIDPALDQMRSPQ</sequence>